<proteinExistence type="predicted"/>
<dbReference type="AlphaFoldDB" id="A0A1J9QF18"/>
<dbReference type="VEuPathDB" id="FungiDB:ACJ73_09049"/>
<reference evidence="1 2" key="1">
    <citation type="submission" date="2015-08" db="EMBL/GenBank/DDBJ databases">
        <title>Emmonsia species relationships and genome sequence.</title>
        <authorList>
            <person name="Cuomo C.A."/>
            <person name="Schwartz I.S."/>
            <person name="Kenyon C."/>
            <person name="De Hoog G.S."/>
            <person name="Govender N.P."/>
            <person name="Botha A."/>
            <person name="Moreno L."/>
            <person name="De Vries M."/>
            <person name="Munoz J.F."/>
            <person name="Stielow J.B."/>
        </authorList>
    </citation>
    <scope>NUCLEOTIDE SEQUENCE [LARGE SCALE GENOMIC DNA]</scope>
    <source>
        <strain evidence="1 2">EI222</strain>
    </source>
</reference>
<accession>A0A1J9QF18</accession>
<dbReference type="Proteomes" id="UP000242791">
    <property type="component" value="Unassembled WGS sequence"/>
</dbReference>
<dbReference type="Pfam" id="PF12520">
    <property type="entry name" value="DUF3723"/>
    <property type="match status" value="1"/>
</dbReference>
<dbReference type="EMBL" id="LGTZ01002367">
    <property type="protein sequence ID" value="OJD14735.1"/>
    <property type="molecule type" value="Genomic_DNA"/>
</dbReference>
<gene>
    <name evidence="1" type="ORF">ACJ73_09049</name>
</gene>
<evidence type="ECO:0000313" key="2">
    <source>
        <dbReference type="Proteomes" id="UP000242791"/>
    </source>
</evidence>
<dbReference type="STRING" id="1658174.A0A1J9QF18"/>
<dbReference type="InterPro" id="IPR022198">
    <property type="entry name" value="DUF3723"/>
</dbReference>
<name>A0A1J9QF18_9EURO</name>
<organism evidence="1 2">
    <name type="scientific">Blastomyces percursus</name>
    <dbReference type="NCBI Taxonomy" id="1658174"/>
    <lineage>
        <taxon>Eukaryota</taxon>
        <taxon>Fungi</taxon>
        <taxon>Dikarya</taxon>
        <taxon>Ascomycota</taxon>
        <taxon>Pezizomycotina</taxon>
        <taxon>Eurotiomycetes</taxon>
        <taxon>Eurotiomycetidae</taxon>
        <taxon>Onygenales</taxon>
        <taxon>Ajellomycetaceae</taxon>
        <taxon>Blastomyces</taxon>
    </lineage>
</organism>
<comment type="caution">
    <text evidence="1">The sequence shown here is derived from an EMBL/GenBank/DDBJ whole genome shotgun (WGS) entry which is preliminary data.</text>
</comment>
<protein>
    <submittedName>
        <fullName evidence="1">Uncharacterized protein</fullName>
    </submittedName>
</protein>
<keyword evidence="2" id="KW-1185">Reference proteome</keyword>
<dbReference type="OrthoDB" id="4227485at2759"/>
<evidence type="ECO:0000313" key="1">
    <source>
        <dbReference type="EMBL" id="OJD14735.1"/>
    </source>
</evidence>
<sequence length="166" mass="18440">MFKILRGLLPEKFQGSVRKKFFKLGQTASISKVHVQYTESQLAEAQFNSGGAAIAAGYCQLHLFVMRNCAAPVKAGRRALFQAIDQRLLPKMANLATELGFKSQKIRLLCERATAFHIIDSRTAMDQGLEFAADTASLPKSQRCGKPDHTPHCLFLDTVRNDNKSK</sequence>